<sequence>MSRKMLSRVLLVVSVCFSLSCQSEELSDDLVIDFYKTNKHVLNLLSDKSKNVARRTYFRWVVDTCLYTEDSISEKEICPEGFIAEAVATLSSLGVYTGSFGAGVFRIRIGAKEEGLRWVEYSIHRGVEGLGSVEQCRESFSSGACTISLGDGWYVMRIGGVFLK</sequence>
<reference evidence="2 3" key="1">
    <citation type="submission" date="2020-08" db="EMBL/GenBank/DDBJ databases">
        <title>Genomic Encyclopedia of Type Strains, Phase III (KMG-III): the genomes of soil and plant-associated and newly described type strains.</title>
        <authorList>
            <person name="Whitman W."/>
        </authorList>
    </citation>
    <scope>NUCLEOTIDE SEQUENCE [LARGE SCALE GENOMIC DNA]</scope>
    <source>
        <strain evidence="2 3">CECT 8571</strain>
    </source>
</reference>
<keyword evidence="1" id="KW-0732">Signal</keyword>
<dbReference type="EMBL" id="JACHXZ010000001">
    <property type="protein sequence ID" value="MBB3167183.1"/>
    <property type="molecule type" value="Genomic_DNA"/>
</dbReference>
<dbReference type="AlphaFoldDB" id="A0A839UI57"/>
<evidence type="ECO:0000313" key="2">
    <source>
        <dbReference type="EMBL" id="MBB3167183.1"/>
    </source>
</evidence>
<organism evidence="2 3">
    <name type="scientific">Simiduia aestuariiviva</name>
    <dbReference type="NCBI Taxonomy" id="1510459"/>
    <lineage>
        <taxon>Bacteria</taxon>
        <taxon>Pseudomonadati</taxon>
        <taxon>Pseudomonadota</taxon>
        <taxon>Gammaproteobacteria</taxon>
        <taxon>Cellvibrionales</taxon>
        <taxon>Cellvibrionaceae</taxon>
        <taxon>Simiduia</taxon>
    </lineage>
</organism>
<evidence type="ECO:0000256" key="1">
    <source>
        <dbReference type="SAM" id="SignalP"/>
    </source>
</evidence>
<dbReference type="RefSeq" id="WP_183907683.1">
    <property type="nucleotide sequence ID" value="NZ_JACHXZ010000001.1"/>
</dbReference>
<dbReference type="Proteomes" id="UP000559987">
    <property type="component" value="Unassembled WGS sequence"/>
</dbReference>
<proteinExistence type="predicted"/>
<evidence type="ECO:0008006" key="4">
    <source>
        <dbReference type="Google" id="ProtNLM"/>
    </source>
</evidence>
<keyword evidence="3" id="KW-1185">Reference proteome</keyword>
<gene>
    <name evidence="2" type="ORF">FHS30_000359</name>
</gene>
<comment type="caution">
    <text evidence="2">The sequence shown here is derived from an EMBL/GenBank/DDBJ whole genome shotgun (WGS) entry which is preliminary data.</text>
</comment>
<evidence type="ECO:0000313" key="3">
    <source>
        <dbReference type="Proteomes" id="UP000559987"/>
    </source>
</evidence>
<feature type="chain" id="PRO_5032896629" description="Lipoprotein" evidence="1">
    <location>
        <begin position="24"/>
        <end position="164"/>
    </location>
</feature>
<accession>A0A839UI57</accession>
<name>A0A839UI57_9GAMM</name>
<dbReference type="PROSITE" id="PS51257">
    <property type="entry name" value="PROKAR_LIPOPROTEIN"/>
    <property type="match status" value="1"/>
</dbReference>
<protein>
    <recommendedName>
        <fullName evidence="4">Lipoprotein</fullName>
    </recommendedName>
</protein>
<feature type="signal peptide" evidence="1">
    <location>
        <begin position="1"/>
        <end position="23"/>
    </location>
</feature>